<comment type="caution">
    <text evidence="2">The sequence shown here is derived from an EMBL/GenBank/DDBJ whole genome shotgun (WGS) entry which is preliminary data.</text>
</comment>
<keyword evidence="1" id="KW-0732">Signal</keyword>
<evidence type="ECO:0008006" key="4">
    <source>
        <dbReference type="Google" id="ProtNLM"/>
    </source>
</evidence>
<name>A0A6I3KJB7_9HYPH</name>
<feature type="signal peptide" evidence="1">
    <location>
        <begin position="1"/>
        <end position="23"/>
    </location>
</feature>
<dbReference type="Proteomes" id="UP000440694">
    <property type="component" value="Unassembled WGS sequence"/>
</dbReference>
<dbReference type="AlphaFoldDB" id="A0A6I3KJB7"/>
<dbReference type="EMBL" id="WMBQ01000002">
    <property type="protein sequence ID" value="MTD95174.1"/>
    <property type="molecule type" value="Genomic_DNA"/>
</dbReference>
<sequence length="137" mass="14803">MQRCFRVIAGAMAFVAAPCLADAAETDPIVGTWVCSGSHEGREGQFNMRLTFVSPRGGISRYVDIPCGGVLDGGQDGDAYEFTETITFNGSEERSDNYCVSGKVRVTVDGRSMTYEWLPTNEPAPPRASGTLKRVGR</sequence>
<evidence type="ECO:0000313" key="3">
    <source>
        <dbReference type="Proteomes" id="UP000440694"/>
    </source>
</evidence>
<evidence type="ECO:0000313" key="2">
    <source>
        <dbReference type="EMBL" id="MTD95174.1"/>
    </source>
</evidence>
<proteinExistence type="predicted"/>
<feature type="chain" id="PRO_5026224185" description="DUF2147 domain-containing protein" evidence="1">
    <location>
        <begin position="24"/>
        <end position="137"/>
    </location>
</feature>
<reference evidence="2 3" key="1">
    <citation type="submission" date="2019-11" db="EMBL/GenBank/DDBJ databases">
        <title>Identification of a novel strain.</title>
        <authorList>
            <person name="Xu Q."/>
            <person name="Wang G."/>
        </authorList>
    </citation>
    <scope>NUCLEOTIDE SEQUENCE [LARGE SCALE GENOMIC DNA]</scope>
    <source>
        <strain evidence="3">xq</strain>
    </source>
</reference>
<protein>
    <recommendedName>
        <fullName evidence="4">DUF2147 domain-containing protein</fullName>
    </recommendedName>
</protein>
<dbReference type="RefSeq" id="WP_154739740.1">
    <property type="nucleotide sequence ID" value="NZ_WMBQ01000002.1"/>
</dbReference>
<gene>
    <name evidence="2" type="ORF">GIW81_12610</name>
</gene>
<organism evidence="2 3">
    <name type="scientific">Hyphomicrobium album</name>
    <dbReference type="NCBI Taxonomy" id="2665159"/>
    <lineage>
        <taxon>Bacteria</taxon>
        <taxon>Pseudomonadati</taxon>
        <taxon>Pseudomonadota</taxon>
        <taxon>Alphaproteobacteria</taxon>
        <taxon>Hyphomicrobiales</taxon>
        <taxon>Hyphomicrobiaceae</taxon>
        <taxon>Hyphomicrobium</taxon>
    </lineage>
</organism>
<evidence type="ECO:0000256" key="1">
    <source>
        <dbReference type="SAM" id="SignalP"/>
    </source>
</evidence>
<accession>A0A6I3KJB7</accession>
<keyword evidence="3" id="KW-1185">Reference proteome</keyword>